<feature type="compositionally biased region" description="Low complexity" evidence="1">
    <location>
        <begin position="98"/>
        <end position="129"/>
    </location>
</feature>
<evidence type="ECO:0000313" key="3">
    <source>
        <dbReference type="Proteomes" id="UP000823388"/>
    </source>
</evidence>
<dbReference type="EMBL" id="CM029053">
    <property type="protein sequence ID" value="KAG2547723.1"/>
    <property type="molecule type" value="Genomic_DNA"/>
</dbReference>
<gene>
    <name evidence="2" type="ORF">PVAP13_9KG119385</name>
</gene>
<feature type="region of interest" description="Disordered" evidence="1">
    <location>
        <begin position="98"/>
        <end position="161"/>
    </location>
</feature>
<proteinExistence type="predicted"/>
<feature type="region of interest" description="Disordered" evidence="1">
    <location>
        <begin position="22"/>
        <end position="60"/>
    </location>
</feature>
<comment type="caution">
    <text evidence="2">The sequence shown here is derived from an EMBL/GenBank/DDBJ whole genome shotgun (WGS) entry which is preliminary data.</text>
</comment>
<dbReference type="AlphaFoldDB" id="A0A8T0NF01"/>
<evidence type="ECO:0000256" key="1">
    <source>
        <dbReference type="SAM" id="MobiDB-lite"/>
    </source>
</evidence>
<evidence type="ECO:0000313" key="2">
    <source>
        <dbReference type="EMBL" id="KAG2547723.1"/>
    </source>
</evidence>
<protein>
    <submittedName>
        <fullName evidence="2">Uncharacterized protein</fullName>
    </submittedName>
</protein>
<feature type="region of interest" description="Disordered" evidence="1">
    <location>
        <begin position="174"/>
        <end position="195"/>
    </location>
</feature>
<reference evidence="2" key="1">
    <citation type="submission" date="2020-05" db="EMBL/GenBank/DDBJ databases">
        <title>WGS assembly of Panicum virgatum.</title>
        <authorList>
            <person name="Lovell J.T."/>
            <person name="Jenkins J."/>
            <person name="Shu S."/>
            <person name="Juenger T.E."/>
            <person name="Schmutz J."/>
        </authorList>
    </citation>
    <scope>NUCLEOTIDE SEQUENCE</scope>
    <source>
        <strain evidence="2">AP13</strain>
    </source>
</reference>
<feature type="compositionally biased region" description="Low complexity" evidence="1">
    <location>
        <begin position="141"/>
        <end position="152"/>
    </location>
</feature>
<accession>A0A8T0NF01</accession>
<name>A0A8T0NF01_PANVG</name>
<dbReference type="Proteomes" id="UP000823388">
    <property type="component" value="Chromosome 9K"/>
</dbReference>
<organism evidence="2 3">
    <name type="scientific">Panicum virgatum</name>
    <name type="common">Blackwell switchgrass</name>
    <dbReference type="NCBI Taxonomy" id="38727"/>
    <lineage>
        <taxon>Eukaryota</taxon>
        <taxon>Viridiplantae</taxon>
        <taxon>Streptophyta</taxon>
        <taxon>Embryophyta</taxon>
        <taxon>Tracheophyta</taxon>
        <taxon>Spermatophyta</taxon>
        <taxon>Magnoliopsida</taxon>
        <taxon>Liliopsida</taxon>
        <taxon>Poales</taxon>
        <taxon>Poaceae</taxon>
        <taxon>PACMAD clade</taxon>
        <taxon>Panicoideae</taxon>
        <taxon>Panicodae</taxon>
        <taxon>Paniceae</taxon>
        <taxon>Panicinae</taxon>
        <taxon>Panicum</taxon>
        <taxon>Panicum sect. Hiantes</taxon>
    </lineage>
</organism>
<sequence>MSEPRALEDLMMAVDAGRVDVPMIDSDKQRTAPWRSSYGRGRGWKGAPPPPGAAAAEASSDTSFEFSAVVSYSSSSPASMVFSAGQLRAHQFPAVRSPGAGAGGSARAASPVRRSASSAGGSAKQAAGGAMTGSKKRVSFATADGAASKASAAGGGGQGNKKSGGLLGCMGSACGSSRSEVVEPARNANRKVVAV</sequence>
<keyword evidence="3" id="KW-1185">Reference proteome</keyword>